<evidence type="ECO:0000313" key="3">
    <source>
        <dbReference type="Proteomes" id="UP000717585"/>
    </source>
</evidence>
<accession>A0A8J6AUA3</accession>
<name>A0A8J6AUA3_9EUKA</name>
<protein>
    <submittedName>
        <fullName evidence="2">Uncharacterized protein</fullName>
    </submittedName>
</protein>
<feature type="compositionally biased region" description="Acidic residues" evidence="1">
    <location>
        <begin position="299"/>
        <end position="308"/>
    </location>
</feature>
<dbReference type="EMBL" id="JAHDYR010000015">
    <property type="protein sequence ID" value="KAG9394348.1"/>
    <property type="molecule type" value="Genomic_DNA"/>
</dbReference>
<reference evidence="2" key="1">
    <citation type="submission" date="2021-05" db="EMBL/GenBank/DDBJ databases">
        <title>A free-living protist that lacks canonical eukaryotic 1 DNA replication and segregation systems.</title>
        <authorList>
            <person name="Salas-Leiva D.E."/>
            <person name="Tromer E.C."/>
            <person name="Curtis B.A."/>
            <person name="Jerlstrom-Hultqvist J."/>
            <person name="Kolisko M."/>
            <person name="Yi Z."/>
            <person name="Salas-Leiva J.S."/>
            <person name="Gallot-Lavallee L."/>
            <person name="Kops G.J.P.L."/>
            <person name="Archibald J.M."/>
            <person name="Simpson A.G.B."/>
            <person name="Roger A.J."/>
        </authorList>
    </citation>
    <scope>NUCLEOTIDE SEQUENCE</scope>
    <source>
        <strain evidence="2">BICM</strain>
    </source>
</reference>
<dbReference type="AlphaFoldDB" id="A0A8J6AUA3"/>
<organism evidence="2 3">
    <name type="scientific">Carpediemonas membranifera</name>
    <dbReference type="NCBI Taxonomy" id="201153"/>
    <lineage>
        <taxon>Eukaryota</taxon>
        <taxon>Metamonada</taxon>
        <taxon>Carpediemonas-like organisms</taxon>
        <taxon>Carpediemonas</taxon>
    </lineage>
</organism>
<sequence length="521" mass="57688">MVNEDIISLGKLKETMLAPDDSDDSFRAYDALSSTKSRITWLQDHGIVSDDPLFFVCVRLISIRTINVVFGFPLKRTLSQHVHDYGVAKLRAICDATNRNYLCEVDFDSPDTIEAFRRKFCDHFTAKSVHKALVGVDSLPVEKQVEIYRAFHLVLRHKDSKKLDSRVPAGQFGQFIAHAQLSKKLSFAGSEKLAEELAKIGSLDPSAPLKRKIARLEKELASSTAALMKVQEELVRAQNHSAAATKPSAVVAAPQPLPVVDAESTTHDEFSDTDESESDGHSEPAAMQGDGVPLPQSDQDVDVESDVDDTDTIGSLLQQLDDTSAGLDDVPESVRLLEQYEPLMKRLAEEREAREALEQANRESEESQKRLEAELGQQKAEDQAIHQLTQAELARASEAGLEALADELEDNWAELVRRAEEATVELDRYVPLAALMVLFQRNNVTGALWTLINSTMMRYGGQKFITVPPLDLGLSPEMKAIIKQHCSDQVSAVYKSVQLPCESYVHHSNITPKRACSGVNN</sequence>
<feature type="region of interest" description="Disordered" evidence="1">
    <location>
        <begin position="352"/>
        <end position="371"/>
    </location>
</feature>
<gene>
    <name evidence="2" type="ORF">J8273_3983</name>
</gene>
<evidence type="ECO:0000256" key="1">
    <source>
        <dbReference type="SAM" id="MobiDB-lite"/>
    </source>
</evidence>
<dbReference type="Proteomes" id="UP000717585">
    <property type="component" value="Unassembled WGS sequence"/>
</dbReference>
<proteinExistence type="predicted"/>
<evidence type="ECO:0000313" key="2">
    <source>
        <dbReference type="EMBL" id="KAG9394348.1"/>
    </source>
</evidence>
<comment type="caution">
    <text evidence="2">The sequence shown here is derived from an EMBL/GenBank/DDBJ whole genome shotgun (WGS) entry which is preliminary data.</text>
</comment>
<keyword evidence="3" id="KW-1185">Reference proteome</keyword>
<feature type="region of interest" description="Disordered" evidence="1">
    <location>
        <begin position="263"/>
        <end position="308"/>
    </location>
</feature>